<feature type="signal peptide" evidence="1">
    <location>
        <begin position="1"/>
        <end position="25"/>
    </location>
</feature>
<dbReference type="Proteomes" id="UP001221189">
    <property type="component" value="Unassembled WGS sequence"/>
</dbReference>
<keyword evidence="3" id="KW-1185">Reference proteome</keyword>
<proteinExistence type="predicted"/>
<keyword evidence="1" id="KW-0732">Signal</keyword>
<dbReference type="SUPFAM" id="SSF53850">
    <property type="entry name" value="Periplasmic binding protein-like II"/>
    <property type="match status" value="1"/>
</dbReference>
<organism evidence="2 3">
    <name type="scientific">Roseateles albus</name>
    <dbReference type="NCBI Taxonomy" id="2987525"/>
    <lineage>
        <taxon>Bacteria</taxon>
        <taxon>Pseudomonadati</taxon>
        <taxon>Pseudomonadota</taxon>
        <taxon>Betaproteobacteria</taxon>
        <taxon>Burkholderiales</taxon>
        <taxon>Sphaerotilaceae</taxon>
        <taxon>Roseateles</taxon>
    </lineage>
</organism>
<dbReference type="Gene3D" id="3.40.190.10">
    <property type="entry name" value="Periplasmic binding protein-like II"/>
    <property type="match status" value="1"/>
</dbReference>
<accession>A0ABT5KFH8</accession>
<evidence type="ECO:0000313" key="3">
    <source>
        <dbReference type="Proteomes" id="UP001221189"/>
    </source>
</evidence>
<evidence type="ECO:0008006" key="4">
    <source>
        <dbReference type="Google" id="ProtNLM"/>
    </source>
</evidence>
<gene>
    <name evidence="2" type="ORF">PRZ03_13960</name>
</gene>
<dbReference type="EMBL" id="JAQQXT010000008">
    <property type="protein sequence ID" value="MDC8772685.1"/>
    <property type="molecule type" value="Genomic_DNA"/>
</dbReference>
<protein>
    <recommendedName>
        <fullName evidence="4">Phosphate ABC transporter substrate-binding protein</fullName>
    </recommendedName>
</protein>
<evidence type="ECO:0000256" key="1">
    <source>
        <dbReference type="SAM" id="SignalP"/>
    </source>
</evidence>
<sequence length="144" mass="14823">MKSNYQYFSGLALVSALCLSGMAQAQVAVIVNSKSLTATMTADQVSAIFLGKSNTLPSGAAAMAADLPESAAAREQFYSKVTGKQAAQVKAAWSRLVFSGKATPPKELATAADVKKFVAANADAIGYIEKSAVDGSVKVVLSVD</sequence>
<feature type="chain" id="PRO_5045604197" description="Phosphate ABC transporter substrate-binding protein" evidence="1">
    <location>
        <begin position="26"/>
        <end position="144"/>
    </location>
</feature>
<dbReference type="RefSeq" id="WP_273600872.1">
    <property type="nucleotide sequence ID" value="NZ_JAQQXT010000008.1"/>
</dbReference>
<comment type="caution">
    <text evidence="2">The sequence shown here is derived from an EMBL/GenBank/DDBJ whole genome shotgun (WGS) entry which is preliminary data.</text>
</comment>
<name>A0ABT5KFH8_9BURK</name>
<reference evidence="2 3" key="1">
    <citation type="submission" date="2022-10" db="EMBL/GenBank/DDBJ databases">
        <title>Paucibacter sp. hw1 Genome sequencing.</title>
        <authorList>
            <person name="Park S."/>
        </authorList>
    </citation>
    <scope>NUCLEOTIDE SEQUENCE [LARGE SCALE GENOMIC DNA]</scope>
    <source>
        <strain evidence="3">hw1</strain>
    </source>
</reference>
<evidence type="ECO:0000313" key="2">
    <source>
        <dbReference type="EMBL" id="MDC8772685.1"/>
    </source>
</evidence>